<evidence type="ECO:0000256" key="12">
    <source>
        <dbReference type="ARBA" id="ARBA00030667"/>
    </source>
</evidence>
<evidence type="ECO:0000256" key="7">
    <source>
        <dbReference type="ARBA" id="ARBA00022801"/>
    </source>
</evidence>
<comment type="catalytic activity">
    <reaction evidence="13">
        <text>L-asparagine + H2O = L-aspartate + NH4(+)</text>
        <dbReference type="Rhea" id="RHEA:21016"/>
        <dbReference type="ChEBI" id="CHEBI:15377"/>
        <dbReference type="ChEBI" id="CHEBI:28938"/>
        <dbReference type="ChEBI" id="CHEBI:29991"/>
        <dbReference type="ChEBI" id="CHEBI:58048"/>
        <dbReference type="EC" id="3.5.1.1"/>
    </reaction>
</comment>
<evidence type="ECO:0000256" key="16">
    <source>
        <dbReference type="PIRSR" id="PIRSR600246-3"/>
    </source>
</evidence>
<keyword evidence="7" id="KW-0378">Hydrolase</keyword>
<dbReference type="Gene3D" id="3.60.20.30">
    <property type="entry name" value="(Glycosyl)asparaginase"/>
    <property type="match status" value="1"/>
</dbReference>
<dbReference type="AlphaFoldDB" id="A0AAJ7UJP0"/>
<evidence type="ECO:0000256" key="2">
    <source>
        <dbReference type="ARBA" id="ARBA00010872"/>
    </source>
</evidence>
<proteinExistence type="inferred from homology"/>
<dbReference type="EC" id="3.5.1.1" evidence="4"/>
<evidence type="ECO:0000256" key="14">
    <source>
        <dbReference type="PIRSR" id="PIRSR600246-1"/>
    </source>
</evidence>
<dbReference type="InterPro" id="IPR033844">
    <property type="entry name" value="ASRGL1_meta"/>
</dbReference>
<feature type="binding site" evidence="15">
    <location>
        <begin position="193"/>
        <end position="196"/>
    </location>
    <ligand>
        <name>substrate</name>
    </ligand>
</feature>
<evidence type="ECO:0000256" key="3">
    <source>
        <dbReference type="ARBA" id="ARBA00012879"/>
    </source>
</evidence>
<dbReference type="SUPFAM" id="SSF56235">
    <property type="entry name" value="N-terminal nucleophile aminohydrolases (Ntn hydrolases)"/>
    <property type="match status" value="1"/>
</dbReference>
<gene>
    <name evidence="19" type="primary">ASRGL1</name>
</gene>
<dbReference type="PANTHER" id="PTHR10188:SF41">
    <property type="entry name" value="ISOASPARTYL PEPTIDASE_L-ASPARAGINASE"/>
    <property type="match status" value="1"/>
</dbReference>
<accession>A0AAJ7UJP0</accession>
<evidence type="ECO:0000256" key="13">
    <source>
        <dbReference type="ARBA" id="ARBA00049366"/>
    </source>
</evidence>
<evidence type="ECO:0000256" key="4">
    <source>
        <dbReference type="ARBA" id="ARBA00012920"/>
    </source>
</evidence>
<evidence type="ECO:0000256" key="5">
    <source>
        <dbReference type="ARBA" id="ARBA00022280"/>
    </source>
</evidence>
<evidence type="ECO:0000256" key="10">
    <source>
        <dbReference type="ARBA" id="ARBA00029780"/>
    </source>
</evidence>
<dbReference type="GO" id="GO:0033345">
    <property type="term" value="P:L-asparagine catabolic process via L-aspartate"/>
    <property type="evidence" value="ECO:0007669"/>
    <property type="project" value="TreeGrafter"/>
</dbReference>
<dbReference type="Pfam" id="PF01112">
    <property type="entry name" value="Asparaginase_2"/>
    <property type="match status" value="1"/>
</dbReference>
<dbReference type="EC" id="3.4.19.5" evidence="3"/>
<keyword evidence="8" id="KW-0068">Autocatalytic cleavage</keyword>
<comment type="catalytic activity">
    <reaction evidence="1">
        <text>Cleavage of a beta-linked Asp residue from the N-terminus of a polypeptide.</text>
        <dbReference type="EC" id="3.4.19.5"/>
    </reaction>
</comment>
<keyword evidence="6" id="KW-0645">Protease</keyword>
<feature type="site" description="Cleavage; by autolysis" evidence="16">
    <location>
        <begin position="164"/>
        <end position="165"/>
    </location>
</feature>
<keyword evidence="18" id="KW-1185">Reference proteome</keyword>
<evidence type="ECO:0000256" key="15">
    <source>
        <dbReference type="PIRSR" id="PIRSR600246-2"/>
    </source>
</evidence>
<evidence type="ECO:0000256" key="8">
    <source>
        <dbReference type="ARBA" id="ARBA00022813"/>
    </source>
</evidence>
<feature type="compositionally biased region" description="Basic and acidic residues" evidence="17">
    <location>
        <begin position="139"/>
        <end position="162"/>
    </location>
</feature>
<dbReference type="FunFam" id="3.60.20.30:FF:000001">
    <property type="entry name" value="Isoaspartyl peptidase/L-asparaginase"/>
    <property type="match status" value="1"/>
</dbReference>
<evidence type="ECO:0000256" key="17">
    <source>
        <dbReference type="SAM" id="MobiDB-lite"/>
    </source>
</evidence>
<dbReference type="GO" id="GO:0006508">
    <property type="term" value="P:proteolysis"/>
    <property type="evidence" value="ECO:0007669"/>
    <property type="project" value="UniProtKB-KW"/>
</dbReference>
<dbReference type="Proteomes" id="UP001318040">
    <property type="component" value="Chromosome 43"/>
</dbReference>
<sequence length="322" mass="32963">MEGVVVVHGGAGVVTDDRAEACRAGVKRAAAQGARVLAAGGSAVDAVEAAVALLEDDPNFNAGVGSVLNADGDIEQDALVMDGWRLAAGAVSCVRNIANPVLLARLVMDKTSHAMLTGSGAAEFARSLGVPEVPAEQLETPRSRQRWEKNRRPDPQRHPDELHGTVGAVALDRSGNLACATSTGGMTNKMVGRVGDTPCIGSGGYADNQLGAVSTTGDGESIMRVVLARLVLFNVQQGMSLEEAADSALSHMTARVGGTAGLVLLAPDGRWAARCNSLRMSWAAASPGAALLHYGLERGEILTEPAPPVPLTGPGLGAGPKQ</sequence>
<feature type="active site" description="Nucleophile" evidence="14">
    <location>
        <position position="165"/>
    </location>
</feature>
<dbReference type="InterPro" id="IPR029055">
    <property type="entry name" value="Ntn_hydrolases_N"/>
</dbReference>
<dbReference type="GO" id="GO:0004067">
    <property type="term" value="F:asparaginase activity"/>
    <property type="evidence" value="ECO:0007669"/>
    <property type="project" value="UniProtKB-EC"/>
</dbReference>
<dbReference type="InterPro" id="IPR000246">
    <property type="entry name" value="Peptidase_T2"/>
</dbReference>
<evidence type="ECO:0000256" key="1">
    <source>
        <dbReference type="ARBA" id="ARBA00000306"/>
    </source>
</evidence>
<comment type="similarity">
    <text evidence="2">Belongs to the Ntn-hydrolase family.</text>
</comment>
<protein>
    <recommendedName>
        <fullName evidence="5">Isoaspartyl peptidase/L-asparaginase</fullName>
        <ecNumber evidence="3">3.4.19.5</ecNumber>
        <ecNumber evidence="4">3.5.1.1</ecNumber>
    </recommendedName>
    <alternativeName>
        <fullName evidence="9">Asparaginase-like protein 1</fullName>
    </alternativeName>
    <alternativeName>
        <fullName evidence="12">Beta-aspartyl-peptidase</fullName>
    </alternativeName>
    <alternativeName>
        <fullName evidence="10">Isoaspartyl dipeptidase</fullName>
    </alternativeName>
    <alternativeName>
        <fullName evidence="11">L-asparagine amidohydrolase</fullName>
    </alternativeName>
</protein>
<evidence type="ECO:0000313" key="19">
    <source>
        <dbReference type="RefSeq" id="XP_032836057.1"/>
    </source>
</evidence>
<dbReference type="GO" id="GO:0005737">
    <property type="term" value="C:cytoplasm"/>
    <property type="evidence" value="ECO:0007669"/>
    <property type="project" value="TreeGrafter"/>
</dbReference>
<evidence type="ECO:0000256" key="6">
    <source>
        <dbReference type="ARBA" id="ARBA00022670"/>
    </source>
</evidence>
<dbReference type="KEGG" id="pmrn:116957793"/>
<name>A0AAJ7UJP0_PETMA</name>
<reference evidence="19" key="1">
    <citation type="submission" date="2025-08" db="UniProtKB">
        <authorList>
            <consortium name="RefSeq"/>
        </authorList>
    </citation>
    <scope>IDENTIFICATION</scope>
    <source>
        <tissue evidence="19">Sperm</tissue>
    </source>
</reference>
<evidence type="ECO:0000256" key="9">
    <source>
        <dbReference type="ARBA" id="ARBA00029701"/>
    </source>
</evidence>
<evidence type="ECO:0000256" key="11">
    <source>
        <dbReference type="ARBA" id="ARBA00030414"/>
    </source>
</evidence>
<feature type="region of interest" description="Disordered" evidence="17">
    <location>
        <begin position="132"/>
        <end position="162"/>
    </location>
</feature>
<dbReference type="PANTHER" id="PTHR10188">
    <property type="entry name" value="L-ASPARAGINASE"/>
    <property type="match status" value="1"/>
</dbReference>
<evidence type="ECO:0000313" key="18">
    <source>
        <dbReference type="Proteomes" id="UP001318040"/>
    </source>
</evidence>
<dbReference type="CTD" id="80150"/>
<dbReference type="CDD" id="cd04702">
    <property type="entry name" value="ASRGL1_like"/>
    <property type="match status" value="1"/>
</dbReference>
<dbReference type="RefSeq" id="XP_032836057.1">
    <property type="nucleotide sequence ID" value="XM_032980166.1"/>
</dbReference>
<organism evidence="18 19">
    <name type="scientific">Petromyzon marinus</name>
    <name type="common">Sea lamprey</name>
    <dbReference type="NCBI Taxonomy" id="7757"/>
    <lineage>
        <taxon>Eukaryota</taxon>
        <taxon>Metazoa</taxon>
        <taxon>Chordata</taxon>
        <taxon>Craniata</taxon>
        <taxon>Vertebrata</taxon>
        <taxon>Cyclostomata</taxon>
        <taxon>Hyperoartia</taxon>
        <taxon>Petromyzontiformes</taxon>
        <taxon>Petromyzontidae</taxon>
        <taxon>Petromyzon</taxon>
    </lineage>
</organism>
<feature type="binding site" evidence="15">
    <location>
        <begin position="216"/>
        <end position="219"/>
    </location>
    <ligand>
        <name>substrate</name>
    </ligand>
</feature>
<dbReference type="GO" id="GO:0008798">
    <property type="term" value="F:beta-aspartyl-peptidase activity"/>
    <property type="evidence" value="ECO:0007669"/>
    <property type="project" value="UniProtKB-EC"/>
</dbReference>